<keyword evidence="3" id="KW-1185">Reference proteome</keyword>
<name>A0A4R7W6U0_9PSEU</name>
<dbReference type="Pfam" id="PF13416">
    <property type="entry name" value="SBP_bac_8"/>
    <property type="match status" value="1"/>
</dbReference>
<gene>
    <name evidence="2" type="ORF">CLV71_101288</name>
</gene>
<dbReference type="InterPro" id="IPR006059">
    <property type="entry name" value="SBP"/>
</dbReference>
<reference evidence="2 3" key="1">
    <citation type="submission" date="2019-03" db="EMBL/GenBank/DDBJ databases">
        <title>Genomic Encyclopedia of Archaeal and Bacterial Type Strains, Phase II (KMG-II): from individual species to whole genera.</title>
        <authorList>
            <person name="Goeker M."/>
        </authorList>
    </citation>
    <scope>NUCLEOTIDE SEQUENCE [LARGE SCALE GENOMIC DNA]</scope>
    <source>
        <strain evidence="2 3">DSM 45499</strain>
    </source>
</reference>
<evidence type="ECO:0000256" key="1">
    <source>
        <dbReference type="SAM" id="SignalP"/>
    </source>
</evidence>
<dbReference type="RefSeq" id="WP_166663871.1">
    <property type="nucleotide sequence ID" value="NZ_SOCP01000001.1"/>
</dbReference>
<accession>A0A4R7W6U0</accession>
<dbReference type="Proteomes" id="UP000294927">
    <property type="component" value="Unassembled WGS sequence"/>
</dbReference>
<feature type="chain" id="PRO_5020532342" evidence="1">
    <location>
        <begin position="24"/>
        <end position="409"/>
    </location>
</feature>
<dbReference type="PROSITE" id="PS51257">
    <property type="entry name" value="PROKAR_LIPOPROTEIN"/>
    <property type="match status" value="1"/>
</dbReference>
<dbReference type="EMBL" id="SOCP01000001">
    <property type="protein sequence ID" value="TDV57417.1"/>
    <property type="molecule type" value="Genomic_DNA"/>
</dbReference>
<evidence type="ECO:0000313" key="3">
    <source>
        <dbReference type="Proteomes" id="UP000294927"/>
    </source>
</evidence>
<dbReference type="SUPFAM" id="SSF53850">
    <property type="entry name" value="Periplasmic binding protein-like II"/>
    <property type="match status" value="1"/>
</dbReference>
<sequence length="409" mass="43992">MRINVLAAIVLAAALTGCGSGSAAGDTVTLRVVSWKGGGAELADMAEVNAAFEKANPKIHLDFAYVPPNDVYLQKVQSQLLAGNAADVVMVDPQKVRSWGRSGYFADLGQEPWVGRISPPVRDFVSYQGRVLASPMELTPIGVYVNLDILARVGATAPTDFPGLLDTLAKLDAADQPGLAFPNAQGYMAEFVMLMSAATTVYRDTPDWDRQFMRGKVTFPTSYREPLEQLRRLGDDGHVDFAQAVGTDEATTGQPDFLAGRSAFFAGGSWQAAAMKEAPFRLGFVPWPGGDAGTKPSALLFPGTMWAVNARGEQQDAARKYVDFWSENLAPFLSSEAALSPFGDTPDADALLAPMVDAYADDRYALFPANTWNLAEPEQKIRSILQAFLLGRTDVGETLDAIQDAVAVR</sequence>
<dbReference type="PANTHER" id="PTHR43649:SF12">
    <property type="entry name" value="DIACETYLCHITOBIOSE BINDING PROTEIN DASA"/>
    <property type="match status" value="1"/>
</dbReference>
<dbReference type="InterPro" id="IPR050490">
    <property type="entry name" value="Bact_solute-bd_prot1"/>
</dbReference>
<dbReference type="AlphaFoldDB" id="A0A4R7W6U0"/>
<comment type="caution">
    <text evidence="2">The sequence shown here is derived from an EMBL/GenBank/DDBJ whole genome shotgun (WGS) entry which is preliminary data.</text>
</comment>
<feature type="signal peptide" evidence="1">
    <location>
        <begin position="1"/>
        <end position="23"/>
    </location>
</feature>
<protein>
    <submittedName>
        <fullName evidence="2">Raffinose/stachyose/melibiose transport system substrate-binding protein</fullName>
    </submittedName>
</protein>
<evidence type="ECO:0000313" key="2">
    <source>
        <dbReference type="EMBL" id="TDV57417.1"/>
    </source>
</evidence>
<dbReference type="Gene3D" id="3.40.190.10">
    <property type="entry name" value="Periplasmic binding protein-like II"/>
    <property type="match status" value="1"/>
</dbReference>
<dbReference type="PANTHER" id="PTHR43649">
    <property type="entry name" value="ARABINOSE-BINDING PROTEIN-RELATED"/>
    <property type="match status" value="1"/>
</dbReference>
<keyword evidence="1" id="KW-0732">Signal</keyword>
<organism evidence="2 3">
    <name type="scientific">Actinophytocola oryzae</name>
    <dbReference type="NCBI Taxonomy" id="502181"/>
    <lineage>
        <taxon>Bacteria</taxon>
        <taxon>Bacillati</taxon>
        <taxon>Actinomycetota</taxon>
        <taxon>Actinomycetes</taxon>
        <taxon>Pseudonocardiales</taxon>
        <taxon>Pseudonocardiaceae</taxon>
    </lineage>
</organism>
<proteinExistence type="predicted"/>